<protein>
    <submittedName>
        <fullName evidence="1">Unnamed protein product</fullName>
    </submittedName>
</protein>
<evidence type="ECO:0000313" key="1">
    <source>
        <dbReference type="EMBL" id="GMF04847.1"/>
    </source>
</evidence>
<reference evidence="1" key="1">
    <citation type="submission" date="2023-04" db="EMBL/GenBank/DDBJ databases">
        <title>Ambrosiozyma monospora NBRC 10751.</title>
        <authorList>
            <person name="Ichikawa N."/>
            <person name="Sato H."/>
            <person name="Tonouchi N."/>
        </authorList>
    </citation>
    <scope>NUCLEOTIDE SEQUENCE</scope>
    <source>
        <strain evidence="1">NBRC 10751</strain>
    </source>
</reference>
<keyword evidence="2" id="KW-1185">Reference proteome</keyword>
<dbReference type="EMBL" id="BSXS01014054">
    <property type="protein sequence ID" value="GMF04847.1"/>
    <property type="molecule type" value="Genomic_DNA"/>
</dbReference>
<sequence>MMSCVQANTAGSTKKSVTYGFNYLGYCGGAITGTQTFRSDQAPKYTGGFISMLVAYCACMVLSIIYWFVSDQMNRKKKHYLEENGIERVLHEADERIDGIDEEKVKDLTDKQQIHFFYTT</sequence>
<evidence type="ECO:0000313" key="2">
    <source>
        <dbReference type="Proteomes" id="UP001165064"/>
    </source>
</evidence>
<proteinExistence type="predicted"/>
<organism evidence="1 2">
    <name type="scientific">Ambrosiozyma monospora</name>
    <name type="common">Yeast</name>
    <name type="synonym">Endomycopsis monosporus</name>
    <dbReference type="NCBI Taxonomy" id="43982"/>
    <lineage>
        <taxon>Eukaryota</taxon>
        <taxon>Fungi</taxon>
        <taxon>Dikarya</taxon>
        <taxon>Ascomycota</taxon>
        <taxon>Saccharomycotina</taxon>
        <taxon>Pichiomycetes</taxon>
        <taxon>Pichiales</taxon>
        <taxon>Pichiaceae</taxon>
        <taxon>Ambrosiozyma</taxon>
    </lineage>
</organism>
<name>A0ACB5U9N0_AMBMO</name>
<gene>
    <name evidence="1" type="ORF">Amon02_001211600</name>
</gene>
<comment type="caution">
    <text evidence="1">The sequence shown here is derived from an EMBL/GenBank/DDBJ whole genome shotgun (WGS) entry which is preliminary data.</text>
</comment>
<accession>A0ACB5U9N0</accession>
<dbReference type="Proteomes" id="UP001165064">
    <property type="component" value="Unassembled WGS sequence"/>
</dbReference>